<feature type="transmembrane region" description="Helical" evidence="1">
    <location>
        <begin position="37"/>
        <end position="59"/>
    </location>
</feature>
<protein>
    <submittedName>
        <fullName evidence="2">Uncharacterized protein</fullName>
    </submittedName>
</protein>
<accession>A0A227NBP1</accession>
<reference evidence="2 3" key="1">
    <citation type="submission" date="2016-11" db="EMBL/GenBank/DDBJ databases">
        <title>Whole genomes of Flavobacteriaceae.</title>
        <authorList>
            <person name="Stine C."/>
            <person name="Li C."/>
            <person name="Tadesse D."/>
        </authorList>
    </citation>
    <scope>NUCLEOTIDE SEQUENCE [LARGE SCALE GENOMIC DNA]</scope>
    <source>
        <strain evidence="2 3">DSM 24704</strain>
    </source>
</reference>
<evidence type="ECO:0000313" key="2">
    <source>
        <dbReference type="EMBL" id="OXE94997.1"/>
    </source>
</evidence>
<gene>
    <name evidence="2" type="ORF">B0A64_24785</name>
</gene>
<dbReference type="Proteomes" id="UP000214684">
    <property type="component" value="Unassembled WGS sequence"/>
</dbReference>
<keyword evidence="1" id="KW-0472">Membrane</keyword>
<evidence type="ECO:0000313" key="3">
    <source>
        <dbReference type="Proteomes" id="UP000214684"/>
    </source>
</evidence>
<dbReference type="EMBL" id="MUGS01000132">
    <property type="protein sequence ID" value="OXE94997.1"/>
    <property type="molecule type" value="Genomic_DNA"/>
</dbReference>
<comment type="caution">
    <text evidence="2">The sequence shown here is derived from an EMBL/GenBank/DDBJ whole genome shotgun (WGS) entry which is preliminary data.</text>
</comment>
<name>A0A227NBP1_9FLAO</name>
<feature type="transmembrane region" description="Helical" evidence="1">
    <location>
        <begin position="177"/>
        <end position="198"/>
    </location>
</feature>
<keyword evidence="3" id="KW-1185">Reference proteome</keyword>
<feature type="transmembrane region" description="Helical" evidence="1">
    <location>
        <begin position="117"/>
        <end position="140"/>
    </location>
</feature>
<evidence type="ECO:0000256" key="1">
    <source>
        <dbReference type="SAM" id="Phobius"/>
    </source>
</evidence>
<dbReference type="AlphaFoldDB" id="A0A227NBP1"/>
<keyword evidence="1" id="KW-0812">Transmembrane</keyword>
<keyword evidence="1" id="KW-1133">Transmembrane helix</keyword>
<organism evidence="2 3">
    <name type="scientific">Flavobacterium araucananum</name>
    <dbReference type="NCBI Taxonomy" id="946678"/>
    <lineage>
        <taxon>Bacteria</taxon>
        <taxon>Pseudomonadati</taxon>
        <taxon>Bacteroidota</taxon>
        <taxon>Flavobacteriia</taxon>
        <taxon>Flavobacteriales</taxon>
        <taxon>Flavobacteriaceae</taxon>
        <taxon>Flavobacterium</taxon>
    </lineage>
</organism>
<proteinExistence type="predicted"/>
<feature type="transmembrane region" description="Helical" evidence="1">
    <location>
        <begin position="94"/>
        <end position="111"/>
    </location>
</feature>
<feature type="transmembrane region" description="Helical" evidence="1">
    <location>
        <begin position="65"/>
        <end position="82"/>
    </location>
</feature>
<sequence length="199" mass="23425">MINFRQVINQLKKKEHTTCKENLRKETGLKNFTRLTFAIYGLILVLIYLVVLVTFYKSLFFDFKMFSFLIGTCLWIVLYIKSQQIIDKNQFREFTVLGLLLIILSTVLLIITKTSFLNFMMTAFPLFYILYFRLLLFLFYKDFVTSYKKPTILFASRGGKWTTENLESGYIASKKEVLFSNLLFFGPFVLAGIVTYFII</sequence>